<dbReference type="Proteomes" id="UP001161438">
    <property type="component" value="Chromosome 7"/>
</dbReference>
<keyword evidence="17" id="KW-1185">Reference proteome</keyword>
<evidence type="ECO:0000256" key="14">
    <source>
        <dbReference type="SAM" id="MobiDB-lite"/>
    </source>
</evidence>
<evidence type="ECO:0000256" key="13">
    <source>
        <dbReference type="ARBA" id="ARBA00025004"/>
    </source>
</evidence>
<feature type="compositionally biased region" description="Basic and acidic residues" evidence="14">
    <location>
        <begin position="481"/>
        <end position="492"/>
    </location>
</feature>
<keyword evidence="5" id="KW-0963">Cytoplasm</keyword>
<evidence type="ECO:0000256" key="5">
    <source>
        <dbReference type="ARBA" id="ARBA00022490"/>
    </source>
</evidence>
<evidence type="ECO:0000256" key="1">
    <source>
        <dbReference type="ARBA" id="ARBA00004123"/>
    </source>
</evidence>
<keyword evidence="10" id="KW-0508">mRNA splicing</keyword>
<sequence>MKDFIFVSPQLYLSSQEDWKSDCAKTGYIPILKNDLQRFQNSLKHIVDTRNNISGALLKSTNDATMQDSDQDTVSSKFKEASIANDNGAGESTVGASNYVELKQFLPISLDQQIHTISLQGVSSSFSHEQIELLLDNCLSLALAETQSSPTLKVEAWSSFSSFLETQDIFLRFSKVDNDEAFVRVLKYWTALFTLIRENHEDFKVELHLDLNTQEYIKDRTGIVSNVKSEKAEMFYSTFKDIESQIDEIKSKKEQLDDSSTQYKVDTNTLSDLPPDALDQLCKDIVDFRTKVVSIEMEKKMKSAYEESRRQRHQMQKVFDQIKKNHSAAKGGNNADEDDVNIEDEEEEDHMEDDLVLEKRKEERELEESNRRYDDMLHRLRTEIEPKIKSIRADIISAENYEVHLEKNRSLYLKELLHLANDVHYDHHRSFKELEERRDEEDRAKNGNPKELVFKQVSDGKPTSAEKTDSLSLPEGTTTSENHEADKNVSNDSEHVKIKFDFKKAIDHSVDSSSEDEEYKESEELPKIPTKESAAEDLLPFTVEEMNIRLAELKESRYVDELVREFLGVYEDELVEYILENIRVNQSKQALLNELRETFDEDGETIADRLWSREEFCRRT</sequence>
<feature type="domain" description="PWI" evidence="15">
    <location>
        <begin position="547"/>
        <end position="620"/>
    </location>
</feature>
<dbReference type="GeneID" id="80918490"/>
<feature type="compositionally biased region" description="Basic and acidic residues" evidence="14">
    <location>
        <begin position="433"/>
        <end position="445"/>
    </location>
</feature>
<dbReference type="InterPro" id="IPR057542">
    <property type="entry name" value="SNU71_RBD"/>
</dbReference>
<keyword evidence="9" id="KW-0175">Coiled coil</keyword>
<dbReference type="Gene3D" id="1.20.1390.10">
    <property type="entry name" value="PWI domain"/>
    <property type="match status" value="1"/>
</dbReference>
<evidence type="ECO:0000313" key="16">
    <source>
        <dbReference type="EMBL" id="CAI4039279.1"/>
    </source>
</evidence>
<dbReference type="GO" id="GO:0003723">
    <property type="term" value="F:RNA binding"/>
    <property type="evidence" value="ECO:0007669"/>
    <property type="project" value="UniProtKB-KW"/>
</dbReference>
<dbReference type="GO" id="GO:0008380">
    <property type="term" value="P:RNA splicing"/>
    <property type="evidence" value="ECO:0007669"/>
    <property type="project" value="UniProtKB-KW"/>
</dbReference>
<keyword evidence="6" id="KW-0507">mRNA processing</keyword>
<evidence type="ECO:0000256" key="7">
    <source>
        <dbReference type="ARBA" id="ARBA00022728"/>
    </source>
</evidence>
<evidence type="ECO:0000256" key="4">
    <source>
        <dbReference type="ARBA" id="ARBA00014280"/>
    </source>
</evidence>
<dbReference type="SMART" id="SM00311">
    <property type="entry name" value="PWI"/>
    <property type="match status" value="1"/>
</dbReference>
<evidence type="ECO:0000256" key="6">
    <source>
        <dbReference type="ARBA" id="ARBA00022664"/>
    </source>
</evidence>
<evidence type="ECO:0000256" key="12">
    <source>
        <dbReference type="ARBA" id="ARBA00023274"/>
    </source>
</evidence>
<evidence type="ECO:0000256" key="2">
    <source>
        <dbReference type="ARBA" id="ARBA00004496"/>
    </source>
</evidence>
<evidence type="ECO:0000313" key="17">
    <source>
        <dbReference type="Proteomes" id="UP001161438"/>
    </source>
</evidence>
<evidence type="ECO:0000256" key="8">
    <source>
        <dbReference type="ARBA" id="ARBA00022884"/>
    </source>
</evidence>
<name>A0AA35IYJ2_SACMI</name>
<feature type="region of interest" description="Disordered" evidence="14">
    <location>
        <begin position="433"/>
        <end position="492"/>
    </location>
</feature>
<dbReference type="GO" id="GO:0005737">
    <property type="term" value="C:cytoplasm"/>
    <property type="evidence" value="ECO:0007669"/>
    <property type="project" value="UniProtKB-SubCell"/>
</dbReference>
<gene>
    <name evidence="16" type="primary">SMKI07G2600</name>
    <name evidence="16" type="ORF">SMKI_07G2600</name>
</gene>
<proteinExistence type="inferred from homology"/>
<evidence type="ECO:0000259" key="15">
    <source>
        <dbReference type="SMART" id="SM00311"/>
    </source>
</evidence>
<dbReference type="Pfam" id="PF24826">
    <property type="entry name" value="SNU71_N"/>
    <property type="match status" value="1"/>
</dbReference>
<keyword evidence="12" id="KW-0687">Ribonucleoprotein</keyword>
<organism evidence="16 17">
    <name type="scientific">Saccharomyces mikatae IFO 1815</name>
    <dbReference type="NCBI Taxonomy" id="226126"/>
    <lineage>
        <taxon>Eukaryota</taxon>
        <taxon>Fungi</taxon>
        <taxon>Dikarya</taxon>
        <taxon>Ascomycota</taxon>
        <taxon>Saccharomycotina</taxon>
        <taxon>Saccharomycetes</taxon>
        <taxon>Saccharomycetales</taxon>
        <taxon>Saccharomycetaceae</taxon>
        <taxon>Saccharomyces</taxon>
    </lineage>
</organism>
<evidence type="ECO:0000256" key="9">
    <source>
        <dbReference type="ARBA" id="ARBA00023054"/>
    </source>
</evidence>
<dbReference type="EMBL" id="OX365763">
    <property type="protein sequence ID" value="CAI4039279.1"/>
    <property type="molecule type" value="Genomic_DNA"/>
</dbReference>
<evidence type="ECO:0000256" key="3">
    <source>
        <dbReference type="ARBA" id="ARBA00005544"/>
    </source>
</evidence>
<keyword evidence="7" id="KW-0747">Spliceosome</keyword>
<keyword evidence="8" id="KW-0694">RNA-binding</keyword>
<dbReference type="AlphaFoldDB" id="A0AA35IYJ2"/>
<comment type="similarity">
    <text evidence="3">Belongs to the SNU71 family.</text>
</comment>
<feature type="compositionally biased region" description="Acidic residues" evidence="14">
    <location>
        <begin position="335"/>
        <end position="353"/>
    </location>
</feature>
<evidence type="ECO:0000256" key="11">
    <source>
        <dbReference type="ARBA" id="ARBA00023242"/>
    </source>
</evidence>
<protein>
    <recommendedName>
        <fullName evidence="4">U1 small nuclear ribonucleoprotein component SNU71</fullName>
    </recommendedName>
</protein>
<comment type="subcellular location">
    <subcellularLocation>
        <location evidence="2">Cytoplasm</location>
    </subcellularLocation>
    <subcellularLocation>
        <location evidence="1">Nucleus</location>
    </subcellularLocation>
</comment>
<keyword evidence="11" id="KW-0539">Nucleus</keyword>
<accession>A0AA35IYJ2</accession>
<comment type="function">
    <text evidence="13">Component of the U1 snRNP particle, which recognizes and binds the 5'-splice site of pre-mRNA. Together with other non-snRNP factors, U1 snRNP forms the spliceosomal commitment complex, that targets pre-mRNA to the splicing pathway.</text>
</comment>
<dbReference type="GO" id="GO:0006397">
    <property type="term" value="P:mRNA processing"/>
    <property type="evidence" value="ECO:0007669"/>
    <property type="project" value="UniProtKB-KW"/>
</dbReference>
<dbReference type="Pfam" id="PF24825">
    <property type="entry name" value="SNU71_RBD"/>
    <property type="match status" value="1"/>
</dbReference>
<dbReference type="RefSeq" id="XP_056082394.1">
    <property type="nucleotide sequence ID" value="XM_056222733.1"/>
</dbReference>
<dbReference type="GO" id="GO:0005681">
    <property type="term" value="C:spliceosomal complex"/>
    <property type="evidence" value="ECO:0007669"/>
    <property type="project" value="UniProtKB-KW"/>
</dbReference>
<dbReference type="InterPro" id="IPR002483">
    <property type="entry name" value="PWI_dom"/>
</dbReference>
<evidence type="ECO:0000256" key="10">
    <source>
        <dbReference type="ARBA" id="ARBA00023187"/>
    </source>
</evidence>
<feature type="region of interest" description="Disordered" evidence="14">
    <location>
        <begin position="325"/>
        <end position="353"/>
    </location>
</feature>
<reference evidence="16" key="1">
    <citation type="submission" date="2022-10" db="EMBL/GenBank/DDBJ databases">
        <authorList>
            <person name="Byrne P K."/>
        </authorList>
    </citation>
    <scope>NUCLEOTIDE SEQUENCE</scope>
    <source>
        <strain evidence="16">IFO1815</strain>
    </source>
</reference>
<dbReference type="InterPro" id="IPR057543">
    <property type="entry name" value="SNU71_N"/>
</dbReference>